<keyword evidence="2" id="KW-1185">Reference proteome</keyword>
<accession>A0A8E2JVR5</accession>
<proteinExistence type="predicted"/>
<name>A0A8E2JVR5_9PEZI</name>
<reference evidence="1 2" key="1">
    <citation type="journal article" date="2016" name="Nat. Commun.">
        <title>Ectomycorrhizal ecology is imprinted in the genome of the dominant symbiotic fungus Cenococcum geophilum.</title>
        <authorList>
            <consortium name="DOE Joint Genome Institute"/>
            <person name="Peter M."/>
            <person name="Kohler A."/>
            <person name="Ohm R.A."/>
            <person name="Kuo A."/>
            <person name="Krutzmann J."/>
            <person name="Morin E."/>
            <person name="Arend M."/>
            <person name="Barry K.W."/>
            <person name="Binder M."/>
            <person name="Choi C."/>
            <person name="Clum A."/>
            <person name="Copeland A."/>
            <person name="Grisel N."/>
            <person name="Haridas S."/>
            <person name="Kipfer T."/>
            <person name="LaButti K."/>
            <person name="Lindquist E."/>
            <person name="Lipzen A."/>
            <person name="Maire R."/>
            <person name="Meier B."/>
            <person name="Mihaltcheva S."/>
            <person name="Molinier V."/>
            <person name="Murat C."/>
            <person name="Poggeler S."/>
            <person name="Quandt C.A."/>
            <person name="Sperisen C."/>
            <person name="Tritt A."/>
            <person name="Tisserant E."/>
            <person name="Crous P.W."/>
            <person name="Henrissat B."/>
            <person name="Nehls U."/>
            <person name="Egli S."/>
            <person name="Spatafora J.W."/>
            <person name="Grigoriev I.V."/>
            <person name="Martin F.M."/>
        </authorList>
    </citation>
    <scope>NUCLEOTIDE SEQUENCE [LARGE SCALE GENOMIC DNA]</scope>
    <source>
        <strain evidence="1 2">CBS 207.34</strain>
    </source>
</reference>
<dbReference type="AlphaFoldDB" id="A0A8E2JVR5"/>
<sequence length="94" mass="10166">MVLTMIEVAISVVVGSLLGMSSVLTRKNVYRSTDGKYSSSCGAPIYYKRTNFSPLGENSERDAKSSIELSTAQNQTIITAEQIRKVTSSAPSNE</sequence>
<protein>
    <submittedName>
        <fullName evidence="1">Uncharacterized protein</fullName>
    </submittedName>
</protein>
<gene>
    <name evidence="1" type="ORF">AOQ84DRAFT_374127</name>
</gene>
<evidence type="ECO:0000313" key="1">
    <source>
        <dbReference type="EMBL" id="OCL11298.1"/>
    </source>
</evidence>
<dbReference type="Proteomes" id="UP000250140">
    <property type="component" value="Unassembled WGS sequence"/>
</dbReference>
<organism evidence="1 2">
    <name type="scientific">Glonium stellatum</name>
    <dbReference type="NCBI Taxonomy" id="574774"/>
    <lineage>
        <taxon>Eukaryota</taxon>
        <taxon>Fungi</taxon>
        <taxon>Dikarya</taxon>
        <taxon>Ascomycota</taxon>
        <taxon>Pezizomycotina</taxon>
        <taxon>Dothideomycetes</taxon>
        <taxon>Pleosporomycetidae</taxon>
        <taxon>Gloniales</taxon>
        <taxon>Gloniaceae</taxon>
        <taxon>Glonium</taxon>
    </lineage>
</organism>
<evidence type="ECO:0000313" key="2">
    <source>
        <dbReference type="Proteomes" id="UP000250140"/>
    </source>
</evidence>
<dbReference type="EMBL" id="KV749072">
    <property type="protein sequence ID" value="OCL11298.1"/>
    <property type="molecule type" value="Genomic_DNA"/>
</dbReference>